<name>A0ABU6IBR7_9ENTR</name>
<proteinExistence type="predicted"/>
<organism evidence="1 2">
    <name type="scientific">Leclercia adecarboxylata</name>
    <dbReference type="NCBI Taxonomy" id="83655"/>
    <lineage>
        <taxon>Bacteria</taxon>
        <taxon>Pseudomonadati</taxon>
        <taxon>Pseudomonadota</taxon>
        <taxon>Gammaproteobacteria</taxon>
        <taxon>Enterobacterales</taxon>
        <taxon>Enterobacteriaceae</taxon>
        <taxon>Leclercia</taxon>
    </lineage>
</organism>
<dbReference type="Proteomes" id="UP001357437">
    <property type="component" value="Unassembled WGS sequence"/>
</dbReference>
<dbReference type="RefSeq" id="WP_114388503.1">
    <property type="nucleotide sequence ID" value="NZ_JAODYM010000030.1"/>
</dbReference>
<comment type="caution">
    <text evidence="1">The sequence shown here is derived from an EMBL/GenBank/DDBJ whole genome shotgun (WGS) entry which is preliminary data.</text>
</comment>
<accession>A0ABU6IBR7</accession>
<dbReference type="EMBL" id="JAYMCU010000085">
    <property type="protein sequence ID" value="MEC3939023.1"/>
    <property type="molecule type" value="Genomic_DNA"/>
</dbReference>
<reference evidence="1 2" key="1">
    <citation type="submission" date="2024-01" db="EMBL/GenBank/DDBJ databases">
        <title>Comparative Genomics of Leclercia adecarboxylata Strains Isolated from Several Sources.</title>
        <authorList>
            <person name="Yescas-Zazueta V."/>
            <person name="Balbuena-Alonso M.G."/>
            <person name="Valencia D."/>
            <person name="Mendez-Pfeiffer P.A."/>
            <person name="Ballesteros-Monrreal M.G."/>
            <person name="Rocha-Gracia R.D.C."/>
            <person name="Barrios-Villa E."/>
        </authorList>
    </citation>
    <scope>NUCLEOTIDE SEQUENCE [LARGE SCALE GENOMIC DNA]</scope>
    <source>
        <strain evidence="1 2">33MEM</strain>
    </source>
</reference>
<protein>
    <submittedName>
        <fullName evidence="1">Uncharacterized protein</fullName>
    </submittedName>
</protein>
<evidence type="ECO:0000313" key="2">
    <source>
        <dbReference type="Proteomes" id="UP001357437"/>
    </source>
</evidence>
<evidence type="ECO:0000313" key="1">
    <source>
        <dbReference type="EMBL" id="MEC3939023.1"/>
    </source>
</evidence>
<sequence>MSLRGTGEFVRDSIMANRLAFNAHKELYHFLMAANQYGLKAIVDETTTLLMERGYDYLSAINMSVSRANYLFELAKGEQRIYQEVRGRLDNSGGFPSDAPSPDWPI</sequence>
<keyword evidence="2" id="KW-1185">Reference proteome</keyword>
<gene>
    <name evidence="1" type="ORF">VOF76_23075</name>
</gene>